<evidence type="ECO:0000256" key="2">
    <source>
        <dbReference type="SAM" id="SignalP"/>
    </source>
</evidence>
<feature type="signal peptide" evidence="2">
    <location>
        <begin position="1"/>
        <end position="25"/>
    </location>
</feature>
<accession>A0A1L6JFD5</accession>
<name>A0A1L6JFD5_9SPHN</name>
<dbReference type="EMBL" id="CP018820">
    <property type="protein sequence ID" value="APR54615.1"/>
    <property type="molecule type" value="Genomic_DNA"/>
</dbReference>
<reference evidence="6" key="2">
    <citation type="submission" date="2016-12" db="EMBL/GenBank/DDBJ databases">
        <title>Whole genome sequencing of Sphingomonas sp. ABOJV.</title>
        <authorList>
            <person name="Conlan S."/>
            <person name="Thomas P.J."/>
            <person name="Mullikin J."/>
            <person name="Palmore T.N."/>
            <person name="Frank K.M."/>
            <person name="Segre J.A."/>
        </authorList>
    </citation>
    <scope>NUCLEOTIDE SEQUENCE [LARGE SCALE GENOMIC DNA]</scope>
    <source>
        <strain evidence="6">ABOJV</strain>
    </source>
</reference>
<evidence type="ECO:0000313" key="4">
    <source>
        <dbReference type="EMBL" id="RSV07133.1"/>
    </source>
</evidence>
<reference evidence="3" key="1">
    <citation type="submission" date="2016-12" db="EMBL/GenBank/DDBJ databases">
        <title>Whole genome sequencing of Sphingomonas koreensis.</title>
        <authorList>
            <person name="Conlan S."/>
            <person name="Thomas P.J."/>
            <person name="Mullikin J."/>
            <person name="Palmore T.N."/>
            <person name="Frank K.M."/>
            <person name="Segre J.A."/>
        </authorList>
    </citation>
    <scope>NUCLEOTIDE SEQUENCE</scope>
    <source>
        <strain evidence="3">ABOJV</strain>
    </source>
</reference>
<evidence type="ECO:0000313" key="6">
    <source>
        <dbReference type="Proteomes" id="UP000185161"/>
    </source>
</evidence>
<dbReference type="EMBL" id="QQYZ01000008">
    <property type="protein sequence ID" value="RSY85549.1"/>
    <property type="molecule type" value="Genomic_DNA"/>
</dbReference>
<dbReference type="OrthoDB" id="9908294at2"/>
<feature type="chain" id="PRO_5009867434" description="DUF2946 domain-containing protein" evidence="2">
    <location>
        <begin position="26"/>
        <end position="109"/>
    </location>
</feature>
<evidence type="ECO:0000313" key="3">
    <source>
        <dbReference type="EMBL" id="APR54615.1"/>
    </source>
</evidence>
<organism evidence="3 6">
    <name type="scientific">Sphingomonas koreensis</name>
    <dbReference type="NCBI Taxonomy" id="93064"/>
    <lineage>
        <taxon>Bacteria</taxon>
        <taxon>Pseudomonadati</taxon>
        <taxon>Pseudomonadota</taxon>
        <taxon>Alphaproteobacteria</taxon>
        <taxon>Sphingomonadales</taxon>
        <taxon>Sphingomonadaceae</taxon>
        <taxon>Sphingomonas</taxon>
    </lineage>
</organism>
<dbReference type="EMBL" id="QQWO01000002">
    <property type="protein sequence ID" value="RSV07133.1"/>
    <property type="molecule type" value="Genomic_DNA"/>
</dbReference>
<dbReference type="Proteomes" id="UP000286681">
    <property type="component" value="Unassembled WGS sequence"/>
</dbReference>
<evidence type="ECO:0000313" key="7">
    <source>
        <dbReference type="Proteomes" id="UP000286681"/>
    </source>
</evidence>
<feature type="region of interest" description="Disordered" evidence="1">
    <location>
        <begin position="32"/>
        <end position="65"/>
    </location>
</feature>
<evidence type="ECO:0000313" key="5">
    <source>
        <dbReference type="EMBL" id="RSY85549.1"/>
    </source>
</evidence>
<dbReference type="Proteomes" id="UP000287746">
    <property type="component" value="Unassembled WGS sequence"/>
</dbReference>
<dbReference type="STRING" id="93064.BRX40_21255"/>
<dbReference type="RefSeq" id="WP_066573210.1">
    <property type="nucleotide sequence ID" value="NZ_CP018820.1"/>
</dbReference>
<reference evidence="7 8" key="3">
    <citation type="submission" date="2018-07" db="EMBL/GenBank/DDBJ databases">
        <title>Genomic and Epidemiologic Investigation of an Indolent Hospital Outbreak.</title>
        <authorList>
            <person name="Johnson R.C."/>
            <person name="Deming C."/>
            <person name="Conlan S."/>
            <person name="Zellmer C.J."/>
            <person name="Michelin A.V."/>
            <person name="Lee-Lin S."/>
            <person name="Thomas P.J."/>
            <person name="Park M."/>
            <person name="Weingarten R.A."/>
            <person name="Less J."/>
            <person name="Dekker J.P."/>
            <person name="Frank K.M."/>
            <person name="Musser K.A."/>
            <person name="Mcquiston J.R."/>
            <person name="Henderson D.K."/>
            <person name="Lau A.F."/>
            <person name="Palmore T.N."/>
            <person name="Segre J.A."/>
        </authorList>
    </citation>
    <scope>NUCLEOTIDE SEQUENCE [LARGE SCALE GENOMIC DNA]</scope>
    <source>
        <strain evidence="5 8">SK-CDC1_0717</strain>
        <strain evidence="4 7">SK-NIH.Env10_0317</strain>
    </source>
</reference>
<dbReference type="GeneID" id="44135098"/>
<keyword evidence="6" id="KW-1185">Reference proteome</keyword>
<feature type="compositionally biased region" description="Basic and acidic residues" evidence="1">
    <location>
        <begin position="35"/>
        <end position="49"/>
    </location>
</feature>
<protein>
    <recommendedName>
        <fullName evidence="9">DUF2946 domain-containing protein</fullName>
    </recommendedName>
</protein>
<dbReference type="Proteomes" id="UP000185161">
    <property type="component" value="Chromosome"/>
</dbReference>
<keyword evidence="2" id="KW-0732">Signal</keyword>
<evidence type="ECO:0000313" key="8">
    <source>
        <dbReference type="Proteomes" id="UP000287746"/>
    </source>
</evidence>
<sequence>MHRFLLLLLCALAALSMGTGAVAHAAERSVCAEQASDKAEVHSGNEEPGKPASDQGYGHQHGCHGHHLMAIMPEKSAVSHALPSTAPFVRMAPALYAARSDPALRPPQA</sequence>
<dbReference type="AlphaFoldDB" id="A0A1L6JFD5"/>
<dbReference type="KEGG" id="skr:BRX40_21255"/>
<gene>
    <name evidence="3" type="ORF">BRX40_21255</name>
    <name evidence="4" type="ORF">CA257_03850</name>
    <name evidence="5" type="ORF">DAH66_10825</name>
</gene>
<evidence type="ECO:0000256" key="1">
    <source>
        <dbReference type="SAM" id="MobiDB-lite"/>
    </source>
</evidence>
<evidence type="ECO:0008006" key="9">
    <source>
        <dbReference type="Google" id="ProtNLM"/>
    </source>
</evidence>
<proteinExistence type="predicted"/>